<dbReference type="FunFam" id="3.30.2460.20:FF:000001">
    <property type="entry name" value="Wnt homolog"/>
    <property type="match status" value="1"/>
</dbReference>
<dbReference type="OrthoDB" id="5945655at2759"/>
<dbReference type="Pfam" id="PF00110">
    <property type="entry name" value="wnt"/>
    <property type="match status" value="1"/>
</dbReference>
<comment type="caution">
    <text evidence="11">The sequence shown here is derived from an EMBL/GenBank/DDBJ whole genome shotgun (WGS) entry which is preliminary data.</text>
</comment>
<dbReference type="GO" id="GO:0005615">
    <property type="term" value="C:extracellular space"/>
    <property type="evidence" value="ECO:0007669"/>
    <property type="project" value="TreeGrafter"/>
</dbReference>
<keyword evidence="4" id="KW-0964">Secreted</keyword>
<comment type="subcellular location">
    <subcellularLocation>
        <location evidence="1 10">Secreted</location>
        <location evidence="1 10">Extracellular space</location>
        <location evidence="1 10">Extracellular matrix</location>
    </subcellularLocation>
</comment>
<dbReference type="PANTHER" id="PTHR12027:SF77">
    <property type="entry name" value="PROTEIN WNT-5"/>
    <property type="match status" value="1"/>
</dbReference>
<dbReference type="PRINTS" id="PR01349">
    <property type="entry name" value="WNTPROTEIN"/>
</dbReference>
<comment type="function">
    <text evidence="10">Ligand for members of the frizzled family of seven transmembrane receptors.</text>
</comment>
<evidence type="ECO:0000256" key="4">
    <source>
        <dbReference type="ARBA" id="ARBA00022525"/>
    </source>
</evidence>
<keyword evidence="5" id="KW-0272">Extracellular matrix</keyword>
<keyword evidence="6 10" id="KW-0879">Wnt signaling pathway</keyword>
<reference evidence="11 12" key="1">
    <citation type="journal article" date="2017" name="PLoS Biol.">
        <title>The sea cucumber genome provides insights into morphological evolution and visceral regeneration.</title>
        <authorList>
            <person name="Zhang X."/>
            <person name="Sun L."/>
            <person name="Yuan J."/>
            <person name="Sun Y."/>
            <person name="Gao Y."/>
            <person name="Zhang L."/>
            <person name="Li S."/>
            <person name="Dai H."/>
            <person name="Hamel J.F."/>
            <person name="Liu C."/>
            <person name="Yu Y."/>
            <person name="Liu S."/>
            <person name="Lin W."/>
            <person name="Guo K."/>
            <person name="Jin S."/>
            <person name="Xu P."/>
            <person name="Storey K.B."/>
            <person name="Huan P."/>
            <person name="Zhang T."/>
            <person name="Zhou Y."/>
            <person name="Zhang J."/>
            <person name="Lin C."/>
            <person name="Li X."/>
            <person name="Xing L."/>
            <person name="Huo D."/>
            <person name="Sun M."/>
            <person name="Wang L."/>
            <person name="Mercier A."/>
            <person name="Li F."/>
            <person name="Yang H."/>
            <person name="Xiang J."/>
        </authorList>
    </citation>
    <scope>NUCLEOTIDE SEQUENCE [LARGE SCALE GENOMIC DNA]</scope>
    <source>
        <strain evidence="11">Shaxun</strain>
        <tissue evidence="11">Muscle</tissue>
    </source>
</reference>
<dbReference type="GO" id="GO:0045165">
    <property type="term" value="P:cell fate commitment"/>
    <property type="evidence" value="ECO:0007669"/>
    <property type="project" value="TreeGrafter"/>
</dbReference>
<evidence type="ECO:0000256" key="6">
    <source>
        <dbReference type="ARBA" id="ARBA00022687"/>
    </source>
</evidence>
<evidence type="ECO:0000256" key="2">
    <source>
        <dbReference type="ARBA" id="ARBA00005683"/>
    </source>
</evidence>
<gene>
    <name evidence="11" type="ORF">BSL78_22866</name>
</gene>
<keyword evidence="9" id="KW-0449">Lipoprotein</keyword>
<dbReference type="STRING" id="307972.A0A2G8JX21"/>
<keyword evidence="7" id="KW-1015">Disulfide bond</keyword>
<dbReference type="AlphaFoldDB" id="A0A2G8JX21"/>
<keyword evidence="8" id="KW-0325">Glycoprotein</keyword>
<dbReference type="InterPro" id="IPR043158">
    <property type="entry name" value="Wnt_C"/>
</dbReference>
<dbReference type="InterPro" id="IPR018161">
    <property type="entry name" value="Wnt_CS"/>
</dbReference>
<dbReference type="GO" id="GO:0005109">
    <property type="term" value="F:frizzled binding"/>
    <property type="evidence" value="ECO:0007669"/>
    <property type="project" value="TreeGrafter"/>
</dbReference>
<accession>A0A2G8JX21</accession>
<dbReference type="GO" id="GO:0030182">
    <property type="term" value="P:neuron differentiation"/>
    <property type="evidence" value="ECO:0007669"/>
    <property type="project" value="TreeGrafter"/>
</dbReference>
<evidence type="ECO:0000313" key="12">
    <source>
        <dbReference type="Proteomes" id="UP000230750"/>
    </source>
</evidence>
<evidence type="ECO:0000256" key="9">
    <source>
        <dbReference type="ARBA" id="ARBA00023288"/>
    </source>
</evidence>
<protein>
    <recommendedName>
        <fullName evidence="10">Protein Wnt</fullName>
    </recommendedName>
</protein>
<name>A0A2G8JX21_STIJA</name>
<dbReference type="GO" id="GO:0060070">
    <property type="term" value="P:canonical Wnt signaling pathway"/>
    <property type="evidence" value="ECO:0007669"/>
    <property type="project" value="TreeGrafter"/>
</dbReference>
<dbReference type="Gene3D" id="3.30.2460.20">
    <property type="match status" value="1"/>
</dbReference>
<dbReference type="SMART" id="SM00097">
    <property type="entry name" value="WNT1"/>
    <property type="match status" value="1"/>
</dbReference>
<evidence type="ECO:0000313" key="11">
    <source>
        <dbReference type="EMBL" id="PIK40288.1"/>
    </source>
</evidence>
<dbReference type="Proteomes" id="UP000230750">
    <property type="component" value="Unassembled WGS sequence"/>
</dbReference>
<sequence>DLALDSRINQFSTFSNPELFILGAQPLCTELTGLSLSQQKLCQLYQDHMSPIGDGAKLAIDECRYQFGDRRWNCSGLEGQGVFGRATTIASRETAFTYAVSSAAVAHSIARSCREGQLSTCLCSNVQRPADLDQQWEWGGCGDNIDYGIRFARQFVDAIEMENNPRRNTKEYAKTKMNLHNNEAGRRIVQQSMEIQCKCHGVSGSCSLKTCWLEMRSFRDIGILLKQKYDGAAPTHVNKKGKLINKYVRFNKPTRTDLVYLDESPDYCDYDPVVGSLGTRGRECNRTSIGTDGCNLMCCGRGYNSYTEEVEERCKCKFKWCCYVKCRKCRYTVEKSVCK</sequence>
<evidence type="ECO:0000256" key="3">
    <source>
        <dbReference type="ARBA" id="ARBA00022473"/>
    </source>
</evidence>
<dbReference type="PANTHER" id="PTHR12027">
    <property type="entry name" value="WNT RELATED"/>
    <property type="match status" value="1"/>
</dbReference>
<keyword evidence="12" id="KW-1185">Reference proteome</keyword>
<evidence type="ECO:0000256" key="10">
    <source>
        <dbReference type="RuleBase" id="RU003500"/>
    </source>
</evidence>
<evidence type="ECO:0000256" key="1">
    <source>
        <dbReference type="ARBA" id="ARBA00004498"/>
    </source>
</evidence>
<keyword evidence="3 10" id="KW-0217">Developmental protein</keyword>
<proteinExistence type="inferred from homology"/>
<feature type="non-terminal residue" evidence="11">
    <location>
        <position position="1"/>
    </location>
</feature>
<dbReference type="InterPro" id="IPR005817">
    <property type="entry name" value="Wnt"/>
</dbReference>
<evidence type="ECO:0000256" key="7">
    <source>
        <dbReference type="ARBA" id="ARBA00023157"/>
    </source>
</evidence>
<dbReference type="GO" id="GO:0005125">
    <property type="term" value="F:cytokine activity"/>
    <property type="evidence" value="ECO:0007669"/>
    <property type="project" value="TreeGrafter"/>
</dbReference>
<dbReference type="CDD" id="cd19337">
    <property type="entry name" value="Wnt_Wnt5"/>
    <property type="match status" value="1"/>
</dbReference>
<evidence type="ECO:0000256" key="8">
    <source>
        <dbReference type="ARBA" id="ARBA00023180"/>
    </source>
</evidence>
<organism evidence="11 12">
    <name type="scientific">Stichopus japonicus</name>
    <name type="common">Sea cucumber</name>
    <dbReference type="NCBI Taxonomy" id="307972"/>
    <lineage>
        <taxon>Eukaryota</taxon>
        <taxon>Metazoa</taxon>
        <taxon>Echinodermata</taxon>
        <taxon>Eleutherozoa</taxon>
        <taxon>Echinozoa</taxon>
        <taxon>Holothuroidea</taxon>
        <taxon>Aspidochirotacea</taxon>
        <taxon>Aspidochirotida</taxon>
        <taxon>Stichopodidae</taxon>
        <taxon>Apostichopus</taxon>
    </lineage>
</organism>
<comment type="similarity">
    <text evidence="2 10">Belongs to the Wnt family.</text>
</comment>
<evidence type="ECO:0000256" key="5">
    <source>
        <dbReference type="ARBA" id="ARBA00022530"/>
    </source>
</evidence>
<dbReference type="EMBL" id="MRZV01001140">
    <property type="protein sequence ID" value="PIK40288.1"/>
    <property type="molecule type" value="Genomic_DNA"/>
</dbReference>
<dbReference type="PROSITE" id="PS00246">
    <property type="entry name" value="WNT1"/>
    <property type="match status" value="1"/>
</dbReference>